<protein>
    <submittedName>
        <fullName evidence="3">Uncharacterized protein</fullName>
    </submittedName>
</protein>
<dbReference type="PANTHER" id="PTHR48163">
    <property type="entry name" value="BNAC02G25670D PROTEIN"/>
    <property type="match status" value="1"/>
</dbReference>
<proteinExistence type="predicted"/>
<evidence type="ECO:0000256" key="2">
    <source>
        <dbReference type="SAM" id="MobiDB-lite"/>
    </source>
</evidence>
<evidence type="ECO:0000313" key="3">
    <source>
        <dbReference type="EMBL" id="GFH19243.1"/>
    </source>
</evidence>
<keyword evidence="4" id="KW-1185">Reference proteome</keyword>
<dbReference type="PANTHER" id="PTHR48163:SF2">
    <property type="entry name" value="EXPRESSED PROTEIN"/>
    <property type="match status" value="1"/>
</dbReference>
<feature type="compositionally biased region" description="Polar residues" evidence="2">
    <location>
        <begin position="1"/>
        <end position="11"/>
    </location>
</feature>
<keyword evidence="1" id="KW-0175">Coiled coil</keyword>
<feature type="region of interest" description="Disordered" evidence="2">
    <location>
        <begin position="1"/>
        <end position="26"/>
    </location>
</feature>
<sequence>MLGLDLQQQPAASGGSGARQPLAPASPVACSTAQPLTAHNQQREVLRQVLGIMLGISGPRLDSYRLDAQVMDLQTRCDEAQATVRSLAAQVKQLEKQVAGAQLELQAAEARGQEQQVTRLKASRDKLLQQVDRQWEELDKLGAEHKAVGDEAEQLRQLAAAWEATAQDSFGQVERLKEMLEEASSWGSSAAGQQARGKQPGAARSSAPGELASMAMGKAVLPVLSGVEHRLEDMQLRAQALQGDIPLRMPS</sequence>
<feature type="non-terminal residue" evidence="3">
    <location>
        <position position="1"/>
    </location>
</feature>
<evidence type="ECO:0000313" key="4">
    <source>
        <dbReference type="Proteomes" id="UP000485058"/>
    </source>
</evidence>
<feature type="region of interest" description="Disordered" evidence="2">
    <location>
        <begin position="184"/>
        <end position="210"/>
    </location>
</feature>
<gene>
    <name evidence="3" type="ORF">HaLaN_16161</name>
</gene>
<reference evidence="3 4" key="1">
    <citation type="submission" date="2020-02" db="EMBL/GenBank/DDBJ databases">
        <title>Draft genome sequence of Haematococcus lacustris strain NIES-144.</title>
        <authorList>
            <person name="Morimoto D."/>
            <person name="Nakagawa S."/>
            <person name="Yoshida T."/>
            <person name="Sawayama S."/>
        </authorList>
    </citation>
    <scope>NUCLEOTIDE SEQUENCE [LARGE SCALE GENOMIC DNA]</scope>
    <source>
        <strain evidence="3 4">NIES-144</strain>
    </source>
</reference>
<evidence type="ECO:0000256" key="1">
    <source>
        <dbReference type="SAM" id="Coils"/>
    </source>
</evidence>
<dbReference type="Proteomes" id="UP000485058">
    <property type="component" value="Unassembled WGS sequence"/>
</dbReference>
<accession>A0A699Z9E2</accession>
<feature type="coiled-coil region" evidence="1">
    <location>
        <begin position="70"/>
        <end position="158"/>
    </location>
</feature>
<feature type="compositionally biased region" description="Low complexity" evidence="2">
    <location>
        <begin position="184"/>
        <end position="195"/>
    </location>
</feature>
<comment type="caution">
    <text evidence="3">The sequence shown here is derived from an EMBL/GenBank/DDBJ whole genome shotgun (WGS) entry which is preliminary data.</text>
</comment>
<name>A0A699Z9E2_HAELA</name>
<dbReference type="Gene3D" id="1.10.287.1490">
    <property type="match status" value="1"/>
</dbReference>
<dbReference type="EMBL" id="BLLF01001429">
    <property type="protein sequence ID" value="GFH19243.1"/>
    <property type="molecule type" value="Genomic_DNA"/>
</dbReference>
<organism evidence="3 4">
    <name type="scientific">Haematococcus lacustris</name>
    <name type="common">Green alga</name>
    <name type="synonym">Haematococcus pluvialis</name>
    <dbReference type="NCBI Taxonomy" id="44745"/>
    <lineage>
        <taxon>Eukaryota</taxon>
        <taxon>Viridiplantae</taxon>
        <taxon>Chlorophyta</taxon>
        <taxon>core chlorophytes</taxon>
        <taxon>Chlorophyceae</taxon>
        <taxon>CS clade</taxon>
        <taxon>Chlamydomonadales</taxon>
        <taxon>Haematococcaceae</taxon>
        <taxon>Haematococcus</taxon>
    </lineage>
</organism>
<dbReference type="AlphaFoldDB" id="A0A699Z9E2"/>